<evidence type="ECO:0000256" key="3">
    <source>
        <dbReference type="ARBA" id="ARBA00022801"/>
    </source>
</evidence>
<dbReference type="Proteomes" id="UP000504606">
    <property type="component" value="Unplaced"/>
</dbReference>
<dbReference type="PROSITE" id="PS51029">
    <property type="entry name" value="MADF"/>
    <property type="match status" value="1"/>
</dbReference>
<dbReference type="OrthoDB" id="6159213at2759"/>
<evidence type="ECO:0000256" key="2">
    <source>
        <dbReference type="ARBA" id="ARBA00022670"/>
    </source>
</evidence>
<dbReference type="RefSeq" id="XP_052131692.1">
    <property type="nucleotide sequence ID" value="XM_052275732.1"/>
</dbReference>
<comment type="similarity">
    <text evidence="1">Belongs to the peptidase C48 family.</text>
</comment>
<feature type="domain" description="Ubiquitin-like protease family profile" evidence="6">
    <location>
        <begin position="365"/>
        <end position="523"/>
    </location>
</feature>
<organism evidence="8 9">
    <name type="scientific">Frankliniella occidentalis</name>
    <name type="common">Western flower thrips</name>
    <name type="synonym">Euthrips occidentalis</name>
    <dbReference type="NCBI Taxonomy" id="133901"/>
    <lineage>
        <taxon>Eukaryota</taxon>
        <taxon>Metazoa</taxon>
        <taxon>Ecdysozoa</taxon>
        <taxon>Arthropoda</taxon>
        <taxon>Hexapoda</taxon>
        <taxon>Insecta</taxon>
        <taxon>Pterygota</taxon>
        <taxon>Neoptera</taxon>
        <taxon>Paraneoptera</taxon>
        <taxon>Thysanoptera</taxon>
        <taxon>Terebrantia</taxon>
        <taxon>Thripoidea</taxon>
        <taxon>Thripidae</taxon>
        <taxon>Frankliniella</taxon>
    </lineage>
</organism>
<evidence type="ECO:0000256" key="4">
    <source>
        <dbReference type="ARBA" id="ARBA00022807"/>
    </source>
</evidence>
<keyword evidence="3" id="KW-0378">Hydrolase</keyword>
<dbReference type="PROSITE" id="PS50600">
    <property type="entry name" value="ULP_PROTEASE"/>
    <property type="match status" value="1"/>
</dbReference>
<accession>A0A9C6X9U5</accession>
<gene>
    <name evidence="9" type="primary">LOC113216186</name>
</gene>
<dbReference type="GO" id="GO:0016926">
    <property type="term" value="P:protein desumoylation"/>
    <property type="evidence" value="ECO:0007669"/>
    <property type="project" value="TreeGrafter"/>
</dbReference>
<dbReference type="InterPro" id="IPR003653">
    <property type="entry name" value="Peptidase_C48_C"/>
</dbReference>
<dbReference type="GeneID" id="113216186"/>
<name>A0A9C6X9U5_FRAOC</name>
<dbReference type="GO" id="GO:0006508">
    <property type="term" value="P:proteolysis"/>
    <property type="evidence" value="ECO:0007669"/>
    <property type="project" value="UniProtKB-KW"/>
</dbReference>
<keyword evidence="4" id="KW-0788">Thiol protease</keyword>
<evidence type="ECO:0000313" key="9">
    <source>
        <dbReference type="RefSeq" id="XP_052131692.1"/>
    </source>
</evidence>
<dbReference type="AlphaFoldDB" id="A0A9C6X9U5"/>
<feature type="region of interest" description="Disordered" evidence="5">
    <location>
        <begin position="156"/>
        <end position="185"/>
    </location>
</feature>
<sequence length="523" mass="60397">MTSSADTSMYSDMSVSDMSNLSISCRPKRKIRPPKQDLDHAVLISLVEQYPVLWDFEFPGYHNLDMRNEAWDEIAKRFHSTTGQDCLKLWTTIRKHLYQNEERHRKATASGSKATRHKPYVYAKQLSFLKKLRNEQDEITEGNGRSALDQHLSEPLYTSSPLKTPKQELQSTLVTPSPKKTKKRGNKEFKVMPTIEETDDECNADDNGLLSPKKARKIKRQKELLAKREAQTAAIKAQVLKAQSERLLQRQKTASEETVTVKREQGQLEKLQHYAASQDVDDTFTYFCMSLVDPLRALPLNISKGLRVSILKQIFEAAEDKEDQARDCVTFRKSWAKITEEMQYEIESCLNGPDDLKIIRKEYTNDLRLLDLKTLRPGVWITDTVINQYFRLVAAECQTMYPFSTHFLTKLAGIKNEEDQSHLKWTNSVDIFSFEKLLIPIHTNQGTHWVLLVVDIMSASLRYYDSMNEENDLYPQLIREYLNLEYKTKQGVELNCAWPVEQMKVTPQLNGSDCGIFVCLFGE</sequence>
<keyword evidence="2" id="KW-0645">Protease</keyword>
<keyword evidence="8" id="KW-1185">Reference proteome</keyword>
<dbReference type="PANTHER" id="PTHR12606">
    <property type="entry name" value="SENTRIN/SUMO-SPECIFIC PROTEASE"/>
    <property type="match status" value="1"/>
</dbReference>
<feature type="compositionally biased region" description="Polar residues" evidence="5">
    <location>
        <begin position="156"/>
        <end position="175"/>
    </location>
</feature>
<evidence type="ECO:0000313" key="8">
    <source>
        <dbReference type="Proteomes" id="UP000504606"/>
    </source>
</evidence>
<dbReference type="GO" id="GO:0005634">
    <property type="term" value="C:nucleus"/>
    <property type="evidence" value="ECO:0007669"/>
    <property type="project" value="TreeGrafter"/>
</dbReference>
<evidence type="ECO:0000256" key="5">
    <source>
        <dbReference type="SAM" id="MobiDB-lite"/>
    </source>
</evidence>
<dbReference type="SUPFAM" id="SSF54001">
    <property type="entry name" value="Cysteine proteinases"/>
    <property type="match status" value="1"/>
</dbReference>
<evidence type="ECO:0000259" key="6">
    <source>
        <dbReference type="PROSITE" id="PS50600"/>
    </source>
</evidence>
<evidence type="ECO:0000256" key="1">
    <source>
        <dbReference type="ARBA" id="ARBA00005234"/>
    </source>
</evidence>
<dbReference type="GO" id="GO:0016929">
    <property type="term" value="F:deSUMOylase activity"/>
    <property type="evidence" value="ECO:0007669"/>
    <property type="project" value="TreeGrafter"/>
</dbReference>
<dbReference type="InterPro" id="IPR038765">
    <property type="entry name" value="Papain-like_cys_pep_sf"/>
</dbReference>
<dbReference type="PANTHER" id="PTHR12606:SF141">
    <property type="entry name" value="GH15225P-RELATED"/>
    <property type="match status" value="1"/>
</dbReference>
<dbReference type="Pfam" id="PF10545">
    <property type="entry name" value="MADF_DNA_bdg"/>
    <property type="match status" value="1"/>
</dbReference>
<dbReference type="Pfam" id="PF02902">
    <property type="entry name" value="Peptidase_C48"/>
    <property type="match status" value="1"/>
</dbReference>
<evidence type="ECO:0000259" key="7">
    <source>
        <dbReference type="PROSITE" id="PS51029"/>
    </source>
</evidence>
<dbReference type="InterPro" id="IPR006578">
    <property type="entry name" value="MADF-dom"/>
</dbReference>
<dbReference type="KEGG" id="foc:113216186"/>
<feature type="domain" description="MADF" evidence="7">
    <location>
        <begin position="42"/>
        <end position="134"/>
    </location>
</feature>
<dbReference type="Gene3D" id="3.40.395.10">
    <property type="entry name" value="Adenoviral Proteinase, Chain A"/>
    <property type="match status" value="1"/>
</dbReference>
<dbReference type="SMART" id="SM00595">
    <property type="entry name" value="MADF"/>
    <property type="match status" value="1"/>
</dbReference>
<reference evidence="9" key="1">
    <citation type="submission" date="2025-08" db="UniProtKB">
        <authorList>
            <consortium name="RefSeq"/>
        </authorList>
    </citation>
    <scope>IDENTIFICATION</scope>
    <source>
        <tissue evidence="9">Whole organism</tissue>
    </source>
</reference>
<proteinExistence type="inferred from homology"/>
<protein>
    <submittedName>
        <fullName evidence="9">Uncharacterized protein LOC113216186</fullName>
    </submittedName>
</protein>